<reference evidence="1" key="1">
    <citation type="submission" date="2022-07" db="EMBL/GenBank/DDBJ databases">
        <authorList>
            <person name="Trinca V."/>
            <person name="Uliana J.V.C."/>
            <person name="Torres T.T."/>
            <person name="Ward R.J."/>
            <person name="Monesi N."/>
        </authorList>
    </citation>
    <scope>NUCLEOTIDE SEQUENCE</scope>
    <source>
        <strain evidence="1">HSMRA1968</strain>
        <tissue evidence="1">Whole embryos</tissue>
    </source>
</reference>
<proteinExistence type="predicted"/>
<dbReference type="AlphaFoldDB" id="A0A9Q0RZT3"/>
<accession>A0A9Q0RZT3</accession>
<sequence>MDKFIDKHRSTTEVYSAVPLSRLVSATRLIVQKLLVEKTLKELEEFIIYDFSCSVTYKNVVNLNIIRRCRLGEDSQNNSFSSEEH</sequence>
<gene>
    <name evidence="1" type="ORF">Bhyg_12919</name>
</gene>
<protein>
    <submittedName>
        <fullName evidence="1">Uncharacterized protein</fullName>
    </submittedName>
</protein>
<keyword evidence="2" id="KW-1185">Reference proteome</keyword>
<comment type="caution">
    <text evidence="1">The sequence shown here is derived from an EMBL/GenBank/DDBJ whole genome shotgun (WGS) entry which is preliminary data.</text>
</comment>
<organism evidence="1 2">
    <name type="scientific">Pseudolycoriella hygida</name>
    <dbReference type="NCBI Taxonomy" id="35572"/>
    <lineage>
        <taxon>Eukaryota</taxon>
        <taxon>Metazoa</taxon>
        <taxon>Ecdysozoa</taxon>
        <taxon>Arthropoda</taxon>
        <taxon>Hexapoda</taxon>
        <taxon>Insecta</taxon>
        <taxon>Pterygota</taxon>
        <taxon>Neoptera</taxon>
        <taxon>Endopterygota</taxon>
        <taxon>Diptera</taxon>
        <taxon>Nematocera</taxon>
        <taxon>Sciaroidea</taxon>
        <taxon>Sciaridae</taxon>
        <taxon>Pseudolycoriella</taxon>
    </lineage>
</organism>
<evidence type="ECO:0000313" key="2">
    <source>
        <dbReference type="Proteomes" id="UP001151699"/>
    </source>
</evidence>
<name>A0A9Q0RZT3_9DIPT</name>
<dbReference type="EMBL" id="WJQU01000003">
    <property type="protein sequence ID" value="KAJ6640170.1"/>
    <property type="molecule type" value="Genomic_DNA"/>
</dbReference>
<dbReference type="Proteomes" id="UP001151699">
    <property type="component" value="Chromosome X"/>
</dbReference>
<evidence type="ECO:0000313" key="1">
    <source>
        <dbReference type="EMBL" id="KAJ6640170.1"/>
    </source>
</evidence>